<dbReference type="InterPro" id="IPR045864">
    <property type="entry name" value="aa-tRNA-synth_II/BPL/LPL"/>
</dbReference>
<dbReference type="GO" id="GO:0005524">
    <property type="term" value="F:ATP binding"/>
    <property type="evidence" value="ECO:0007669"/>
    <property type="project" value="UniProtKB-KW"/>
</dbReference>
<keyword evidence="7" id="KW-0030">Aminoacyl-tRNA synthetase</keyword>
<comment type="similarity">
    <text evidence="1">Belongs to the class-II aminoacyl-tRNA synthetase family.</text>
</comment>
<evidence type="ECO:0000256" key="9">
    <source>
        <dbReference type="ARBA" id="ARBA00047671"/>
    </source>
</evidence>
<evidence type="ECO:0000313" key="12">
    <source>
        <dbReference type="EMBL" id="KAK2073161.1"/>
    </source>
</evidence>
<dbReference type="InterPro" id="IPR002314">
    <property type="entry name" value="aa-tRNA-synt_IIb"/>
</dbReference>
<evidence type="ECO:0000256" key="4">
    <source>
        <dbReference type="ARBA" id="ARBA00022741"/>
    </source>
</evidence>
<comment type="catalytic activity">
    <reaction evidence="9">
        <text>tRNA(Pro) + L-proline + ATP = L-prolyl-tRNA(Pro) + AMP + diphosphate</text>
        <dbReference type="Rhea" id="RHEA:14305"/>
        <dbReference type="Rhea" id="RHEA-COMP:9700"/>
        <dbReference type="Rhea" id="RHEA-COMP:9702"/>
        <dbReference type="ChEBI" id="CHEBI:30616"/>
        <dbReference type="ChEBI" id="CHEBI:33019"/>
        <dbReference type="ChEBI" id="CHEBI:60039"/>
        <dbReference type="ChEBI" id="CHEBI:78442"/>
        <dbReference type="ChEBI" id="CHEBI:78532"/>
        <dbReference type="ChEBI" id="CHEBI:456215"/>
        <dbReference type="EC" id="6.1.1.15"/>
    </reaction>
</comment>
<organism evidence="12 13">
    <name type="scientific">Phyllachora maydis</name>
    <dbReference type="NCBI Taxonomy" id="1825666"/>
    <lineage>
        <taxon>Eukaryota</taxon>
        <taxon>Fungi</taxon>
        <taxon>Dikarya</taxon>
        <taxon>Ascomycota</taxon>
        <taxon>Pezizomycotina</taxon>
        <taxon>Sordariomycetes</taxon>
        <taxon>Sordariomycetidae</taxon>
        <taxon>Phyllachorales</taxon>
        <taxon>Phyllachoraceae</taxon>
        <taxon>Phyllachora</taxon>
    </lineage>
</organism>
<dbReference type="InterPro" id="IPR002316">
    <property type="entry name" value="Pro-tRNA-ligase_IIa"/>
</dbReference>
<evidence type="ECO:0000259" key="11">
    <source>
        <dbReference type="PROSITE" id="PS50862"/>
    </source>
</evidence>
<dbReference type="PRINTS" id="PR01046">
    <property type="entry name" value="TRNASYNTHPRO"/>
</dbReference>
<keyword evidence="3" id="KW-0436">Ligase</keyword>
<name>A0AAD9I8H5_9PEZI</name>
<feature type="domain" description="Aminoacyl-transfer RNA synthetases class-II family profile" evidence="11">
    <location>
        <begin position="51"/>
        <end position="482"/>
    </location>
</feature>
<dbReference type="GO" id="GO:0006433">
    <property type="term" value="P:prolyl-tRNA aminoacylation"/>
    <property type="evidence" value="ECO:0007669"/>
    <property type="project" value="InterPro"/>
</dbReference>
<dbReference type="InterPro" id="IPR050062">
    <property type="entry name" value="Pro-tRNA_synthetase"/>
</dbReference>
<evidence type="ECO:0000256" key="7">
    <source>
        <dbReference type="ARBA" id="ARBA00023146"/>
    </source>
</evidence>
<keyword evidence="5" id="KW-0067">ATP-binding</keyword>
<evidence type="ECO:0000256" key="2">
    <source>
        <dbReference type="ARBA" id="ARBA00012831"/>
    </source>
</evidence>
<proteinExistence type="inferred from homology"/>
<evidence type="ECO:0000256" key="10">
    <source>
        <dbReference type="SAM" id="MobiDB-lite"/>
    </source>
</evidence>
<dbReference type="GO" id="GO:0005739">
    <property type="term" value="C:mitochondrion"/>
    <property type="evidence" value="ECO:0007669"/>
    <property type="project" value="TreeGrafter"/>
</dbReference>
<reference evidence="12" key="1">
    <citation type="journal article" date="2023" name="Mol. Plant Microbe Interact.">
        <title>Elucidating the Obligate Nature and Biological Capacity of an Invasive Fungal Corn Pathogen.</title>
        <authorList>
            <person name="MacCready J.S."/>
            <person name="Roggenkamp E.M."/>
            <person name="Gdanetz K."/>
            <person name="Chilvers M.I."/>
        </authorList>
    </citation>
    <scope>NUCLEOTIDE SEQUENCE</scope>
    <source>
        <strain evidence="12">PM02</strain>
    </source>
</reference>
<evidence type="ECO:0000256" key="6">
    <source>
        <dbReference type="ARBA" id="ARBA00022917"/>
    </source>
</evidence>
<dbReference type="Gene3D" id="3.30.930.10">
    <property type="entry name" value="Bira Bifunctional Protein, Domain 2"/>
    <property type="match status" value="2"/>
</dbReference>
<dbReference type="AlphaFoldDB" id="A0AAD9I8H5"/>
<comment type="caution">
    <text evidence="12">The sequence shown here is derived from an EMBL/GenBank/DDBJ whole genome shotgun (WGS) entry which is preliminary data.</text>
</comment>
<keyword evidence="6" id="KW-0648">Protein biosynthesis</keyword>
<sequence length="608" mass="67997">MLRPMVPRLSRVWLPSGGIAAVQGEDGHAKLIRAGFLRPAQPGIFHMLPLGRRVQEKIEKLIVRHMEDELDASRVDLSTISTEELWTRSGRLSQNNSELFRFHDRKKTRYLLSPTHEEEITSLVARTVKSYKELPLRLYQITRKYRDEFRPRHGLLRGREFTMKDLYTFDLSEPSAMETYAAVRAAYAAIFSELELPVLVAEASSGDMGGDRSHEYHLPTALGEDDVVSCNSCDYVINNELAETRITDKAEPDCEIIAWKGISKDRRTLVHVLYPQTTRGLDGQTRTYSQEDVNVYALKSVVPDLDAGIEDAQAFWDKALETTATSLKIVSILDTRLPETFFQSLRDSHHQLLDLFLSNLPGSVDPSAIECHGRDKPLDIMSIRPGDRCPRCSSGTLSRTKAIELGHTFHLGTRYSVPLEATVSLPGTVLPRSVGSETAATAKGDDALKTCPLQMGCHGIGVSRIIGAVADHLSDDKGLNWPAVIAPYTCVIVPAREEDLEDAIRIYGEIGRRQSGHQTRHPEETGPPEPGHTYQNLVDVIIDDRMESLPRRLTDADLIGIPIIIVLGRQWRATRCAELQCRQLGIKKLVREDAQQLCHALFSLMVNS</sequence>
<dbReference type="Pfam" id="PF00587">
    <property type="entry name" value="tRNA-synt_2b"/>
    <property type="match status" value="1"/>
</dbReference>
<evidence type="ECO:0000256" key="1">
    <source>
        <dbReference type="ARBA" id="ARBA00008226"/>
    </source>
</evidence>
<dbReference type="Gene3D" id="3.40.50.800">
    <property type="entry name" value="Anticodon-binding domain"/>
    <property type="match status" value="1"/>
</dbReference>
<keyword evidence="4" id="KW-0547">Nucleotide-binding</keyword>
<dbReference type="EC" id="6.1.1.15" evidence="2"/>
<accession>A0AAD9I8H5</accession>
<dbReference type="SUPFAM" id="SSF55681">
    <property type="entry name" value="Class II aaRS and biotin synthetases"/>
    <property type="match status" value="1"/>
</dbReference>
<dbReference type="GO" id="GO:0004827">
    <property type="term" value="F:proline-tRNA ligase activity"/>
    <property type="evidence" value="ECO:0007669"/>
    <property type="project" value="UniProtKB-EC"/>
</dbReference>
<dbReference type="InterPro" id="IPR036621">
    <property type="entry name" value="Anticodon-bd_dom_sf"/>
</dbReference>
<gene>
    <name evidence="12" type="ORF">P8C59_007459</name>
</gene>
<evidence type="ECO:0000256" key="5">
    <source>
        <dbReference type="ARBA" id="ARBA00022840"/>
    </source>
</evidence>
<dbReference type="SUPFAM" id="SSF52954">
    <property type="entry name" value="Class II aaRS ABD-related"/>
    <property type="match status" value="1"/>
</dbReference>
<dbReference type="EMBL" id="JAQQPM010000006">
    <property type="protein sequence ID" value="KAK2073161.1"/>
    <property type="molecule type" value="Genomic_DNA"/>
</dbReference>
<evidence type="ECO:0000256" key="8">
    <source>
        <dbReference type="ARBA" id="ARBA00029731"/>
    </source>
</evidence>
<dbReference type="Proteomes" id="UP001217918">
    <property type="component" value="Unassembled WGS sequence"/>
</dbReference>
<feature type="region of interest" description="Disordered" evidence="10">
    <location>
        <begin position="512"/>
        <end position="533"/>
    </location>
</feature>
<protein>
    <recommendedName>
        <fullName evidence="2">proline--tRNA ligase</fullName>
        <ecNumber evidence="2">6.1.1.15</ecNumber>
    </recommendedName>
    <alternativeName>
        <fullName evidence="8">Prolyl-tRNA synthetase</fullName>
    </alternativeName>
</protein>
<dbReference type="PANTHER" id="PTHR42753:SF2">
    <property type="entry name" value="PROLINE--TRNA LIGASE"/>
    <property type="match status" value="1"/>
</dbReference>
<dbReference type="PROSITE" id="PS50862">
    <property type="entry name" value="AA_TRNA_LIGASE_II"/>
    <property type="match status" value="1"/>
</dbReference>
<dbReference type="InterPro" id="IPR006195">
    <property type="entry name" value="aa-tRNA-synth_II"/>
</dbReference>
<keyword evidence="13" id="KW-1185">Reference proteome</keyword>
<dbReference type="PANTHER" id="PTHR42753">
    <property type="entry name" value="MITOCHONDRIAL RIBOSOME PROTEIN L39/PROLYL-TRNA LIGASE FAMILY MEMBER"/>
    <property type="match status" value="1"/>
</dbReference>
<evidence type="ECO:0000313" key="13">
    <source>
        <dbReference type="Proteomes" id="UP001217918"/>
    </source>
</evidence>
<evidence type="ECO:0000256" key="3">
    <source>
        <dbReference type="ARBA" id="ARBA00022598"/>
    </source>
</evidence>